<dbReference type="AlphaFoldDB" id="A0A6A1JVE4"/>
<comment type="caution">
    <text evidence="1">The sequence shown here is derived from an EMBL/GenBank/DDBJ whole genome shotgun (WGS) entry which is preliminary data.</text>
</comment>
<gene>
    <name evidence="1" type="ORF">F2Y35_16445</name>
</gene>
<name>A0A6A1JVE4_9BACE</name>
<proteinExistence type="predicted"/>
<accession>A0A6A1JVE4</accession>
<evidence type="ECO:0000313" key="2">
    <source>
        <dbReference type="Proteomes" id="UP000491168"/>
    </source>
</evidence>
<organism evidence="1 2">
    <name type="scientific">Bacteroides caccae</name>
    <dbReference type="NCBI Taxonomy" id="47678"/>
    <lineage>
        <taxon>Bacteria</taxon>
        <taxon>Pseudomonadati</taxon>
        <taxon>Bacteroidota</taxon>
        <taxon>Bacteroidia</taxon>
        <taxon>Bacteroidales</taxon>
        <taxon>Bacteroidaceae</taxon>
        <taxon>Bacteroides</taxon>
    </lineage>
</organism>
<dbReference type="EMBL" id="VVYF01000017">
    <property type="protein sequence ID" value="KAA5489292.1"/>
    <property type="molecule type" value="Genomic_DNA"/>
</dbReference>
<evidence type="ECO:0000313" key="1">
    <source>
        <dbReference type="EMBL" id="KAA5489292.1"/>
    </source>
</evidence>
<reference evidence="1 2" key="1">
    <citation type="journal article" date="2019" name="Nat. Med.">
        <title>A library of human gut bacterial isolates paired with longitudinal multiomics data enables mechanistic microbiome research.</title>
        <authorList>
            <person name="Poyet M."/>
            <person name="Groussin M."/>
            <person name="Gibbons S.M."/>
            <person name="Avila-Pacheco J."/>
            <person name="Jiang X."/>
            <person name="Kearney S.M."/>
            <person name="Perrotta A.R."/>
            <person name="Berdy B."/>
            <person name="Zhao S."/>
            <person name="Lieberman T.D."/>
            <person name="Swanson P.K."/>
            <person name="Smith M."/>
            <person name="Roesemann S."/>
            <person name="Alexander J.E."/>
            <person name="Rich S.A."/>
            <person name="Livny J."/>
            <person name="Vlamakis H."/>
            <person name="Clish C."/>
            <person name="Bullock K."/>
            <person name="Deik A."/>
            <person name="Scott J."/>
            <person name="Pierce K.A."/>
            <person name="Xavier R.J."/>
            <person name="Alm E.J."/>
        </authorList>
    </citation>
    <scope>NUCLEOTIDE SEQUENCE [LARGE SCALE GENOMIC DNA]</scope>
    <source>
        <strain evidence="1 2">BIOML-A21</strain>
    </source>
</reference>
<sequence length="89" mass="10427">MAICDMCIHKRKVFDESLGWVWRCKAHRSFIIPECLSKWNVMAAIRDNECEFFNKPIKFDVNGFALVCAEEEPPQQQIEEDDDFPVVCD</sequence>
<dbReference type="RefSeq" id="WP_149928429.1">
    <property type="nucleotide sequence ID" value="NZ_VVYE01000017.1"/>
</dbReference>
<protein>
    <submittedName>
        <fullName evidence="1">Uncharacterized protein</fullName>
    </submittedName>
</protein>
<dbReference type="Proteomes" id="UP000491168">
    <property type="component" value="Unassembled WGS sequence"/>
</dbReference>